<evidence type="ECO:0000256" key="5">
    <source>
        <dbReference type="ARBA" id="ARBA00022563"/>
    </source>
</evidence>
<dbReference type="PANTHER" id="PTHR48099">
    <property type="entry name" value="C-1-TETRAHYDROFOLATE SYNTHASE, CYTOPLASMIC-RELATED"/>
    <property type="match status" value="1"/>
</dbReference>
<proteinExistence type="inferred from homology"/>
<dbReference type="EMBL" id="FJOG01000004">
    <property type="protein sequence ID" value="CZR54115.1"/>
    <property type="molecule type" value="Genomic_DNA"/>
</dbReference>
<keyword evidence="17" id="KW-1185">Reference proteome</keyword>
<evidence type="ECO:0000256" key="4">
    <source>
        <dbReference type="ARBA" id="ARBA00022490"/>
    </source>
</evidence>
<dbReference type="InterPro" id="IPR020630">
    <property type="entry name" value="THF_DH/CycHdrlase_cat_dom"/>
</dbReference>
<keyword evidence="7" id="KW-0560">Oxidoreductase</keyword>
<dbReference type="Pfam" id="PF02882">
    <property type="entry name" value="THF_DHG_CYH_C"/>
    <property type="match status" value="1"/>
</dbReference>
<accession>A0A1L7WMW8</accession>
<comment type="similarity">
    <text evidence="11">Belongs to the tetrahydrofolate dehydrogenase/cyclohydrolase family.</text>
</comment>
<dbReference type="Gene3D" id="3.40.50.10860">
    <property type="entry name" value="Leucine Dehydrogenase, chain A, domain 1"/>
    <property type="match status" value="1"/>
</dbReference>
<name>A0A1L7WMW8_9HELO</name>
<comment type="subunit">
    <text evidence="3">Homodimer.</text>
</comment>
<dbReference type="GO" id="GO:0004487">
    <property type="term" value="F:methylenetetrahydrofolate dehydrogenase (NAD+) activity"/>
    <property type="evidence" value="ECO:0007669"/>
    <property type="project" value="UniProtKB-EC"/>
</dbReference>
<dbReference type="GO" id="GO:0009396">
    <property type="term" value="P:folic acid-containing compound biosynthetic process"/>
    <property type="evidence" value="ECO:0007669"/>
    <property type="project" value="EnsemblFungi"/>
</dbReference>
<evidence type="ECO:0000313" key="16">
    <source>
        <dbReference type="EMBL" id="CZR54115.1"/>
    </source>
</evidence>
<keyword evidence="8" id="KW-0520">NAD</keyword>
<dbReference type="FunFam" id="3.40.50.10860:FF:000012">
    <property type="entry name" value="Methylenetetrahydrofolate dehydrogenase [NAD(+)]"/>
    <property type="match status" value="1"/>
</dbReference>
<comment type="function">
    <text evidence="10">Catalyzes oxidation of cytoplasmic one-carbon units for purine biosynthesis.</text>
</comment>
<evidence type="ECO:0000313" key="17">
    <source>
        <dbReference type="Proteomes" id="UP000184330"/>
    </source>
</evidence>
<dbReference type="Proteomes" id="UP000184330">
    <property type="component" value="Unassembled WGS sequence"/>
</dbReference>
<dbReference type="InterPro" id="IPR035812">
    <property type="entry name" value="m-THF_DH_NAD-bd"/>
</dbReference>
<keyword evidence="6" id="KW-0658">Purine biosynthesis</keyword>
<dbReference type="GO" id="GO:0009113">
    <property type="term" value="P:purine nucleobase biosynthetic process"/>
    <property type="evidence" value="ECO:0007669"/>
    <property type="project" value="EnsemblFungi"/>
</dbReference>
<organism evidence="16 17">
    <name type="scientific">Phialocephala subalpina</name>
    <dbReference type="NCBI Taxonomy" id="576137"/>
    <lineage>
        <taxon>Eukaryota</taxon>
        <taxon>Fungi</taxon>
        <taxon>Dikarya</taxon>
        <taxon>Ascomycota</taxon>
        <taxon>Pezizomycotina</taxon>
        <taxon>Leotiomycetes</taxon>
        <taxon>Helotiales</taxon>
        <taxon>Mollisiaceae</taxon>
        <taxon>Phialocephala</taxon>
        <taxon>Phialocephala fortinii species complex</taxon>
    </lineage>
</organism>
<dbReference type="AlphaFoldDB" id="A0A1L7WMW8"/>
<keyword evidence="5" id="KW-0554">One-carbon metabolism</keyword>
<evidence type="ECO:0000256" key="3">
    <source>
        <dbReference type="ARBA" id="ARBA00011738"/>
    </source>
</evidence>
<dbReference type="Gene3D" id="3.40.50.720">
    <property type="entry name" value="NAD(P)-binding Rossmann-like Domain"/>
    <property type="match status" value="1"/>
</dbReference>
<evidence type="ECO:0000256" key="12">
    <source>
        <dbReference type="ARBA" id="ARBA00066980"/>
    </source>
</evidence>
<dbReference type="EC" id="1.5.1.15" evidence="12"/>
<dbReference type="GO" id="GO:0005829">
    <property type="term" value="C:cytosol"/>
    <property type="evidence" value="ECO:0007669"/>
    <property type="project" value="EnsemblFungi"/>
</dbReference>
<evidence type="ECO:0000256" key="2">
    <source>
        <dbReference type="ARBA" id="ARBA00004496"/>
    </source>
</evidence>
<evidence type="ECO:0000259" key="14">
    <source>
        <dbReference type="Pfam" id="PF00763"/>
    </source>
</evidence>
<gene>
    <name evidence="16" type="ORF">PAC_03998</name>
</gene>
<dbReference type="InterPro" id="IPR036291">
    <property type="entry name" value="NAD(P)-bd_dom_sf"/>
</dbReference>
<evidence type="ECO:0000256" key="8">
    <source>
        <dbReference type="ARBA" id="ARBA00023027"/>
    </source>
</evidence>
<dbReference type="PANTHER" id="PTHR48099:SF3">
    <property type="entry name" value="METHYLENETETRAHYDROFOLATE DEHYDROGENASE [NAD(+)]"/>
    <property type="match status" value="1"/>
</dbReference>
<dbReference type="InterPro" id="IPR000672">
    <property type="entry name" value="THF_DH/CycHdrlase"/>
</dbReference>
<dbReference type="OrthoDB" id="41403at2759"/>
<dbReference type="CDD" id="cd01079">
    <property type="entry name" value="NAD_bind_m-THF_DH"/>
    <property type="match status" value="1"/>
</dbReference>
<reference evidence="16 17" key="1">
    <citation type="submission" date="2016-03" db="EMBL/GenBank/DDBJ databases">
        <authorList>
            <person name="Ploux O."/>
        </authorList>
    </citation>
    <scope>NUCLEOTIDE SEQUENCE [LARGE SCALE GENOMIC DNA]</scope>
    <source>
        <strain evidence="16 17">UAMH 11012</strain>
    </source>
</reference>
<protein>
    <recommendedName>
        <fullName evidence="13">Methylenetetrahydrofolate dehydrogenase [NAD(+)]</fullName>
        <ecNumber evidence="12">1.5.1.15</ecNumber>
    </recommendedName>
</protein>
<evidence type="ECO:0000256" key="11">
    <source>
        <dbReference type="ARBA" id="ARBA00061364"/>
    </source>
</evidence>
<feature type="domain" description="Tetrahydrofolate dehydrogenase/cyclohydrolase NAD(P)-binding" evidence="15">
    <location>
        <begin position="161"/>
        <end position="220"/>
    </location>
</feature>
<evidence type="ECO:0000259" key="15">
    <source>
        <dbReference type="Pfam" id="PF02882"/>
    </source>
</evidence>
<keyword evidence="4" id="KW-0963">Cytoplasm</keyword>
<dbReference type="SUPFAM" id="SSF53223">
    <property type="entry name" value="Aminoacid dehydrogenase-like, N-terminal domain"/>
    <property type="match status" value="1"/>
</dbReference>
<evidence type="ECO:0000256" key="10">
    <source>
        <dbReference type="ARBA" id="ARBA00053076"/>
    </source>
</evidence>
<dbReference type="GO" id="GO:0005634">
    <property type="term" value="C:nucleus"/>
    <property type="evidence" value="ECO:0007669"/>
    <property type="project" value="UniProtKB-SubCell"/>
</dbReference>
<evidence type="ECO:0000256" key="6">
    <source>
        <dbReference type="ARBA" id="ARBA00022755"/>
    </source>
</evidence>
<feature type="domain" description="Tetrahydrofolate dehydrogenase/cyclohydrolase catalytic" evidence="14">
    <location>
        <begin position="28"/>
        <end position="132"/>
    </location>
</feature>
<evidence type="ECO:0000256" key="9">
    <source>
        <dbReference type="ARBA" id="ARBA00023242"/>
    </source>
</evidence>
<dbReference type="GO" id="GO:0006730">
    <property type="term" value="P:one-carbon metabolic process"/>
    <property type="evidence" value="ECO:0007669"/>
    <property type="project" value="UniProtKB-KW"/>
</dbReference>
<evidence type="ECO:0000256" key="1">
    <source>
        <dbReference type="ARBA" id="ARBA00004123"/>
    </source>
</evidence>
<dbReference type="Pfam" id="PF00763">
    <property type="entry name" value="THF_DHG_CYH"/>
    <property type="match status" value="1"/>
</dbReference>
<dbReference type="GO" id="GO:0006164">
    <property type="term" value="P:purine nucleotide biosynthetic process"/>
    <property type="evidence" value="ECO:0007669"/>
    <property type="project" value="UniProtKB-KW"/>
</dbReference>
<dbReference type="FunFam" id="3.40.50.720:FF:000255">
    <property type="entry name" value="Methylenetetrahydrofolate dehydrogenase"/>
    <property type="match status" value="1"/>
</dbReference>
<dbReference type="GO" id="GO:0004488">
    <property type="term" value="F:methylenetetrahydrofolate dehydrogenase (NADP+) activity"/>
    <property type="evidence" value="ECO:0007669"/>
    <property type="project" value="InterPro"/>
</dbReference>
<evidence type="ECO:0000256" key="7">
    <source>
        <dbReference type="ARBA" id="ARBA00023002"/>
    </source>
</evidence>
<dbReference type="STRING" id="576137.A0A1L7WMW8"/>
<dbReference type="InterPro" id="IPR046346">
    <property type="entry name" value="Aminoacid_DH-like_N_sf"/>
</dbReference>
<sequence>MASIQQSNTLKLPNGTPESQCKVVTAPTIAKSLLAEVAKDLALLEYKPKLVGILANEDEHAKTYAEYSAKTCKENGFDFDLRIVSKADIEESIFAANTDKSVHGIIVYYPIFPSPRQDQYIQQLVALEKDVEGLSHKYIFNMYQNIRFLDVPMCGQKSILPCTPLAVVKILEYLQVYNTIMPYGNRLFGKTITVINRSEVVGRPLAALLANDGAKVYSVDLDGVQIFTRGRGLKKHKHEVTVTDMKLEDCLPLSDVVISGVPSKSYKVDVSKLRDGAICVNFSSDKNLEAAAVKEHASIYVPTIGKVTIAVLLRNLLRLCHNRDMRESYKHIARQARRSIDVCALHGVRIEAAESIVEKLTTAGYLSASDESAVPAVAVTPTVSEQTAEDKEETQRSTAQLEALWKQLPELTIKEQTGKQEELDKLLLALDESFKRKNGTSA</sequence>
<comment type="subcellular location">
    <subcellularLocation>
        <location evidence="2">Cytoplasm</location>
    </subcellularLocation>
    <subcellularLocation>
        <location evidence="1">Nucleus</location>
    </subcellularLocation>
</comment>
<dbReference type="SUPFAM" id="SSF51735">
    <property type="entry name" value="NAD(P)-binding Rossmann-fold domains"/>
    <property type="match status" value="1"/>
</dbReference>
<keyword evidence="9" id="KW-0539">Nucleus</keyword>
<evidence type="ECO:0000256" key="13">
    <source>
        <dbReference type="ARBA" id="ARBA00074830"/>
    </source>
</evidence>
<dbReference type="PRINTS" id="PR00085">
    <property type="entry name" value="THFDHDRGNASE"/>
</dbReference>
<dbReference type="InterPro" id="IPR020631">
    <property type="entry name" value="THF_DH/CycHdrlase_NAD-bd_dom"/>
</dbReference>